<evidence type="ECO:0000256" key="3">
    <source>
        <dbReference type="SAM" id="SignalP"/>
    </source>
</evidence>
<evidence type="ECO:0000256" key="1">
    <source>
        <dbReference type="SAM" id="Coils"/>
    </source>
</evidence>
<accession>A0ABV6FK39</accession>
<keyword evidence="1" id="KW-0175">Coiled coil</keyword>
<evidence type="ECO:0008006" key="6">
    <source>
        <dbReference type="Google" id="ProtNLM"/>
    </source>
</evidence>
<evidence type="ECO:0000256" key="2">
    <source>
        <dbReference type="SAM" id="MobiDB-lite"/>
    </source>
</evidence>
<reference evidence="4 5" key="1">
    <citation type="submission" date="2024-09" db="EMBL/GenBank/DDBJ databases">
        <authorList>
            <person name="Sun Q."/>
            <person name="Mori K."/>
        </authorList>
    </citation>
    <scope>NUCLEOTIDE SEQUENCE [LARGE SCALE GENOMIC DNA]</scope>
    <source>
        <strain evidence="4 5">CCM 7792</strain>
    </source>
</reference>
<dbReference type="PROSITE" id="PS51257">
    <property type="entry name" value="PROKAR_LIPOPROTEIN"/>
    <property type="match status" value="1"/>
</dbReference>
<feature type="signal peptide" evidence="3">
    <location>
        <begin position="1"/>
        <end position="19"/>
    </location>
</feature>
<keyword evidence="5" id="KW-1185">Reference proteome</keyword>
<name>A0ABV6FK39_9BURK</name>
<feature type="compositionally biased region" description="Low complexity" evidence="2">
    <location>
        <begin position="40"/>
        <end position="71"/>
    </location>
</feature>
<evidence type="ECO:0000313" key="5">
    <source>
        <dbReference type="Proteomes" id="UP001589773"/>
    </source>
</evidence>
<dbReference type="Proteomes" id="UP001589773">
    <property type="component" value="Unassembled WGS sequence"/>
</dbReference>
<feature type="chain" id="PRO_5045690793" description="DUF4398 domain-containing protein" evidence="3">
    <location>
        <begin position="20"/>
        <end position="156"/>
    </location>
</feature>
<sequence length="156" mass="16676">MNKYVIMTALMSLAAAACAQDVPAQRYVDAQGVEIIQNRAAPRPAPAASRTPARPVAGAGTPAASPGAPVSDARFQISAAEQGARDREREAILRQELETEMKKFEAATKTLAQAEQAARSQPHVGAVLKQLKEVLHAHQQNIESLGAELQRTRMAN</sequence>
<dbReference type="EMBL" id="JBHLWP010000017">
    <property type="protein sequence ID" value="MFC0253908.1"/>
    <property type="molecule type" value="Genomic_DNA"/>
</dbReference>
<evidence type="ECO:0000313" key="4">
    <source>
        <dbReference type="EMBL" id="MFC0253908.1"/>
    </source>
</evidence>
<dbReference type="RefSeq" id="WP_379681112.1">
    <property type="nucleotide sequence ID" value="NZ_JBHLWP010000017.1"/>
</dbReference>
<proteinExistence type="predicted"/>
<keyword evidence="3" id="KW-0732">Signal</keyword>
<comment type="caution">
    <text evidence="4">The sequence shown here is derived from an EMBL/GenBank/DDBJ whole genome shotgun (WGS) entry which is preliminary data.</text>
</comment>
<feature type="region of interest" description="Disordered" evidence="2">
    <location>
        <begin position="40"/>
        <end position="72"/>
    </location>
</feature>
<feature type="coiled-coil region" evidence="1">
    <location>
        <begin position="87"/>
        <end position="148"/>
    </location>
</feature>
<protein>
    <recommendedName>
        <fullName evidence="6">DUF4398 domain-containing protein</fullName>
    </recommendedName>
</protein>
<gene>
    <name evidence="4" type="ORF">ACFFJK_18580</name>
</gene>
<organism evidence="4 5">
    <name type="scientific">Massilia consociata</name>
    <dbReference type="NCBI Taxonomy" id="760117"/>
    <lineage>
        <taxon>Bacteria</taxon>
        <taxon>Pseudomonadati</taxon>
        <taxon>Pseudomonadota</taxon>
        <taxon>Betaproteobacteria</taxon>
        <taxon>Burkholderiales</taxon>
        <taxon>Oxalobacteraceae</taxon>
        <taxon>Telluria group</taxon>
        <taxon>Massilia</taxon>
    </lineage>
</organism>